<keyword evidence="3" id="KW-1185">Reference proteome</keyword>
<dbReference type="PANTHER" id="PTHR40396">
    <property type="entry name" value="ATPASE-LIKE PROTEIN"/>
    <property type="match status" value="1"/>
</dbReference>
<dbReference type="GO" id="GO:0016887">
    <property type="term" value="F:ATP hydrolysis activity"/>
    <property type="evidence" value="ECO:0007669"/>
    <property type="project" value="InterPro"/>
</dbReference>
<protein>
    <submittedName>
        <fullName evidence="2">ATP-binding protein</fullName>
    </submittedName>
</protein>
<dbReference type="Gene3D" id="3.40.50.300">
    <property type="entry name" value="P-loop containing nucleotide triphosphate hydrolases"/>
    <property type="match status" value="1"/>
</dbReference>
<name>A0A9X2FLW1_9LACO</name>
<sequence length="408" mass="47916">MLVEFKISNYRSFKNEQVFSMQTGKRLTKYQKSNTIIMGKEKLLKSSLLFGANANGKTNLLTALLMLKNLIIHPTTDEIQKLHTDSFGYNKRNTTFEITFIKNKNEYNYALEYNSKEIVKEVLTLNKKIVFSRNRQKVEHIPNQLVQLTANVRKNQLLLYFAQQNNEKYSKEAYSWFVEDLVFVNTDRIQNIKFKSLKNERFKKRFLHFLQAADFNINDVEVKERVENVPNPKFILKKINADDDDSGEIDELIPSTFYDIYCTHKSEEGSFSVYFNNESTGTKVFMFLALYILSNSKKTLLIDEFDRSYHLELAQALLVLINSATQTNQFVLTTHELSLMDCNLRQDQIWFAEKNRFGESELFSLFDFDDPALKRSDFNYKKRYLEGRYGATQIVNKKLLLEALEENE</sequence>
<organism evidence="2 3">
    <name type="scientific">Ligilactobacillus ubinensis</name>
    <dbReference type="NCBI Taxonomy" id="2876789"/>
    <lineage>
        <taxon>Bacteria</taxon>
        <taxon>Bacillati</taxon>
        <taxon>Bacillota</taxon>
        <taxon>Bacilli</taxon>
        <taxon>Lactobacillales</taxon>
        <taxon>Lactobacillaceae</taxon>
        <taxon>Ligilactobacillus</taxon>
    </lineage>
</organism>
<dbReference type="InterPro" id="IPR003959">
    <property type="entry name" value="ATPase_AAA_core"/>
</dbReference>
<accession>A0A9X2FLW1</accession>
<proteinExistence type="predicted"/>
<dbReference type="Pfam" id="PF13304">
    <property type="entry name" value="AAA_21"/>
    <property type="match status" value="1"/>
</dbReference>
<keyword evidence="2" id="KW-0547">Nucleotide-binding</keyword>
<dbReference type="AlphaFoldDB" id="A0A9X2FLW1"/>
<dbReference type="Proteomes" id="UP001139006">
    <property type="component" value="Unassembled WGS sequence"/>
</dbReference>
<comment type="caution">
    <text evidence="2">The sequence shown here is derived from an EMBL/GenBank/DDBJ whole genome shotgun (WGS) entry which is preliminary data.</text>
</comment>
<dbReference type="EMBL" id="JAIULA010000012">
    <property type="protein sequence ID" value="MCP0887106.1"/>
    <property type="molecule type" value="Genomic_DNA"/>
</dbReference>
<dbReference type="RefSeq" id="WP_253360681.1">
    <property type="nucleotide sequence ID" value="NZ_JAIULA010000012.1"/>
</dbReference>
<reference evidence="2 3" key="1">
    <citation type="journal article" date="2023" name="Int. J. Syst. Evol. Microbiol.">
        <title>Ligilactobacillus ubinensis sp. nov., a novel species isolated from the wild ferment of a durian fruit (Durio zibethinus).</title>
        <authorList>
            <person name="Heng Y.C."/>
            <person name="Menon N."/>
            <person name="Chen B."/>
            <person name="Loo B.Z.L."/>
            <person name="Wong G.W.J."/>
            <person name="Lim A.C.H."/>
            <person name="Silvaraju S."/>
            <person name="Kittelmann S."/>
        </authorList>
    </citation>
    <scope>NUCLEOTIDE SEQUENCE [LARGE SCALE GENOMIC DNA]</scope>
    <source>
        <strain evidence="2 3">WILCCON 0076</strain>
    </source>
</reference>
<evidence type="ECO:0000259" key="1">
    <source>
        <dbReference type="Pfam" id="PF13304"/>
    </source>
</evidence>
<dbReference type="GO" id="GO:0005524">
    <property type="term" value="F:ATP binding"/>
    <property type="evidence" value="ECO:0007669"/>
    <property type="project" value="UniProtKB-KW"/>
</dbReference>
<dbReference type="PANTHER" id="PTHR40396:SF1">
    <property type="entry name" value="ATPASE AAA-TYPE CORE DOMAIN-CONTAINING PROTEIN"/>
    <property type="match status" value="1"/>
</dbReference>
<dbReference type="SUPFAM" id="SSF52540">
    <property type="entry name" value="P-loop containing nucleoside triphosphate hydrolases"/>
    <property type="match status" value="1"/>
</dbReference>
<evidence type="ECO:0000313" key="3">
    <source>
        <dbReference type="Proteomes" id="UP001139006"/>
    </source>
</evidence>
<dbReference type="InterPro" id="IPR027417">
    <property type="entry name" value="P-loop_NTPase"/>
</dbReference>
<keyword evidence="2" id="KW-0067">ATP-binding</keyword>
<gene>
    <name evidence="2" type="ORF">LB941_07120</name>
</gene>
<feature type="domain" description="ATPase AAA-type core" evidence="1">
    <location>
        <begin position="48"/>
        <end position="341"/>
    </location>
</feature>
<evidence type="ECO:0000313" key="2">
    <source>
        <dbReference type="EMBL" id="MCP0887106.1"/>
    </source>
</evidence>